<evidence type="ECO:0000259" key="2">
    <source>
        <dbReference type="Pfam" id="PF03008"/>
    </source>
</evidence>
<dbReference type="EMBL" id="QVIA01000011">
    <property type="protein sequence ID" value="RGC31774.1"/>
    <property type="molecule type" value="Genomic_DNA"/>
</dbReference>
<dbReference type="SUPFAM" id="SSF52540">
    <property type="entry name" value="P-loop containing nucleoside triphosphate hydrolases"/>
    <property type="match status" value="1"/>
</dbReference>
<dbReference type="InterPro" id="IPR011856">
    <property type="entry name" value="tRNA_endonuc-like_dom_sf"/>
</dbReference>
<dbReference type="Pfam" id="PF03008">
    <property type="entry name" value="DUF234"/>
    <property type="match status" value="1"/>
</dbReference>
<dbReference type="GO" id="GO:0003676">
    <property type="term" value="F:nucleic acid binding"/>
    <property type="evidence" value="ECO:0007669"/>
    <property type="project" value="InterPro"/>
</dbReference>
<dbReference type="Gene3D" id="3.40.1350.10">
    <property type="match status" value="1"/>
</dbReference>
<organism evidence="3 4">
    <name type="scientific">Hungatella hathewayi</name>
    <dbReference type="NCBI Taxonomy" id="154046"/>
    <lineage>
        <taxon>Bacteria</taxon>
        <taxon>Bacillati</taxon>
        <taxon>Bacillota</taxon>
        <taxon>Clostridia</taxon>
        <taxon>Lachnospirales</taxon>
        <taxon>Lachnospiraceae</taxon>
        <taxon>Hungatella</taxon>
    </lineage>
</organism>
<dbReference type="SUPFAM" id="SSF46785">
    <property type="entry name" value="Winged helix' DNA-binding domain"/>
    <property type="match status" value="1"/>
</dbReference>
<name>A0A3E2WVX8_9FIRM</name>
<reference evidence="3 4" key="1">
    <citation type="submission" date="2018-08" db="EMBL/GenBank/DDBJ databases">
        <title>A genome reference for cultivated species of the human gut microbiota.</title>
        <authorList>
            <person name="Zou Y."/>
            <person name="Xue W."/>
            <person name="Luo G."/>
        </authorList>
    </citation>
    <scope>NUCLEOTIDE SEQUENCE [LARGE SCALE GENOMIC DNA]</scope>
    <source>
        <strain evidence="3 4">AF19-21</strain>
    </source>
</reference>
<keyword evidence="3" id="KW-0067">ATP-binding</keyword>
<dbReference type="InterPro" id="IPR011335">
    <property type="entry name" value="Restrct_endonuc-II-like"/>
</dbReference>
<dbReference type="PANTHER" id="PTHR34704:SF1">
    <property type="entry name" value="ATPASE"/>
    <property type="match status" value="1"/>
</dbReference>
<evidence type="ECO:0000313" key="3">
    <source>
        <dbReference type="EMBL" id="RGC31774.1"/>
    </source>
</evidence>
<sequence length="468" mass="53834">MFIGRKRELKKLNTLYKSDQFEFVVFYGRRRVGKTTLINEFIKDKASIYYMAVEGTRKENLQGFSKALLSDAGLKSHFPEFSDFATLLDYIDSLCLKHERLIIAIDEFPYLAASYPAISSMLQSHIDQCWKDSSLFFILCGSSMSFMEEQVLGYKSPLYGRRTAQFKIHPFSYFEFRPMLENFSQEEQAILYGVTGGIPEYLARIDTSLTVDENIINLFFDESGRLFDEPSNLLKQELKEPATYHSIISAIASGASRMNEIATKTGLETSGCSNQISSLITLGIVSKEVPITENVSSKKTLYHLEDNMFLFWYRFVRPNLSSIIRGIGETIYKTLVRPQISDFMGSVFEEICQQYLYLPEVYVSLPFPIGNSGRWWGNNPAKRRQEEIDIMAVQEESGLFCECKWKNSPAALDVVLLLKERGELFHYENKYYIIFSKSGFTDQAVEYSKLHKDTKLISFDDINRKIIS</sequence>
<dbReference type="PANTHER" id="PTHR34704">
    <property type="entry name" value="ATPASE"/>
    <property type="match status" value="1"/>
</dbReference>
<evidence type="ECO:0000313" key="4">
    <source>
        <dbReference type="Proteomes" id="UP000261111"/>
    </source>
</evidence>
<dbReference type="SUPFAM" id="SSF52980">
    <property type="entry name" value="Restriction endonuclease-like"/>
    <property type="match status" value="1"/>
</dbReference>
<dbReference type="InterPro" id="IPR036390">
    <property type="entry name" value="WH_DNA-bd_sf"/>
</dbReference>
<dbReference type="Gene3D" id="3.40.50.300">
    <property type="entry name" value="P-loop containing nucleotide triphosphate hydrolases"/>
    <property type="match status" value="1"/>
</dbReference>
<dbReference type="Proteomes" id="UP000261111">
    <property type="component" value="Unassembled WGS sequence"/>
</dbReference>
<proteinExistence type="predicted"/>
<accession>A0A3E2WVX8</accession>
<keyword evidence="3" id="KW-0547">Nucleotide-binding</keyword>
<dbReference type="InterPro" id="IPR027417">
    <property type="entry name" value="P-loop_NTPase"/>
</dbReference>
<dbReference type="RefSeq" id="WP_025654483.1">
    <property type="nucleotide sequence ID" value="NZ_QVIA01000011.1"/>
</dbReference>
<dbReference type="AlphaFoldDB" id="A0A3E2WVX8"/>
<dbReference type="Pfam" id="PF01637">
    <property type="entry name" value="ATPase_2"/>
    <property type="match status" value="1"/>
</dbReference>
<protein>
    <submittedName>
        <fullName evidence="3">ATP-binding protein</fullName>
    </submittedName>
</protein>
<feature type="domain" description="DUF234" evidence="2">
    <location>
        <begin position="312"/>
        <end position="407"/>
    </location>
</feature>
<gene>
    <name evidence="3" type="ORF">DWX41_11105</name>
</gene>
<feature type="domain" description="ATPase" evidence="1">
    <location>
        <begin position="2"/>
        <end position="204"/>
    </location>
</feature>
<dbReference type="InterPro" id="IPR004256">
    <property type="entry name" value="DUF234"/>
</dbReference>
<comment type="caution">
    <text evidence="3">The sequence shown here is derived from an EMBL/GenBank/DDBJ whole genome shotgun (WGS) entry which is preliminary data.</text>
</comment>
<dbReference type="GeneID" id="93332399"/>
<dbReference type="GO" id="GO:0005524">
    <property type="term" value="F:ATP binding"/>
    <property type="evidence" value="ECO:0007669"/>
    <property type="project" value="UniProtKB-KW"/>
</dbReference>
<dbReference type="InterPro" id="IPR011579">
    <property type="entry name" value="ATPase_dom"/>
</dbReference>
<evidence type="ECO:0000259" key="1">
    <source>
        <dbReference type="Pfam" id="PF01637"/>
    </source>
</evidence>